<evidence type="ECO:0000259" key="2">
    <source>
        <dbReference type="Pfam" id="PF05685"/>
    </source>
</evidence>
<gene>
    <name evidence="3" type="ORF">ACE1CA_33440</name>
</gene>
<dbReference type="SUPFAM" id="SSF52980">
    <property type="entry name" value="Restriction endonuclease-like"/>
    <property type="match status" value="1"/>
</dbReference>
<keyword evidence="1" id="KW-0175">Coiled coil</keyword>
<dbReference type="InterPro" id="IPR012296">
    <property type="entry name" value="Nuclease_put_TT1808"/>
</dbReference>
<evidence type="ECO:0000256" key="1">
    <source>
        <dbReference type="SAM" id="Coils"/>
    </source>
</evidence>
<keyword evidence="4" id="KW-1185">Reference proteome</keyword>
<feature type="coiled-coil region" evidence="1">
    <location>
        <begin position="197"/>
        <end position="228"/>
    </location>
</feature>
<keyword evidence="3" id="KW-0255">Endonuclease</keyword>
<dbReference type="Gene3D" id="3.90.1570.10">
    <property type="entry name" value="tt1808, chain A"/>
    <property type="match status" value="1"/>
</dbReference>
<comment type="caution">
    <text evidence="3">The sequence shown here is derived from an EMBL/GenBank/DDBJ whole genome shotgun (WGS) entry which is preliminary data.</text>
</comment>
<feature type="domain" description="Putative restriction endonuclease" evidence="2">
    <location>
        <begin position="30"/>
        <end position="164"/>
    </location>
</feature>
<name>A0ABV4WWF4_9CYAN</name>
<dbReference type="Pfam" id="PF05685">
    <property type="entry name" value="Uma2"/>
    <property type="match status" value="1"/>
</dbReference>
<dbReference type="Proteomes" id="UP001576780">
    <property type="component" value="Unassembled WGS sequence"/>
</dbReference>
<evidence type="ECO:0000313" key="3">
    <source>
        <dbReference type="EMBL" id="MFB2839421.1"/>
    </source>
</evidence>
<dbReference type="EMBL" id="JBHFNT010000305">
    <property type="protein sequence ID" value="MFB2839421.1"/>
    <property type="molecule type" value="Genomic_DNA"/>
</dbReference>
<dbReference type="GO" id="GO:0004519">
    <property type="term" value="F:endonuclease activity"/>
    <property type="evidence" value="ECO:0007669"/>
    <property type="project" value="UniProtKB-KW"/>
</dbReference>
<proteinExistence type="predicted"/>
<evidence type="ECO:0000313" key="4">
    <source>
        <dbReference type="Proteomes" id="UP001576780"/>
    </source>
</evidence>
<dbReference type="RefSeq" id="WP_413281694.1">
    <property type="nucleotide sequence ID" value="NZ_JBHFNT010000305.1"/>
</dbReference>
<keyword evidence="3" id="KW-0540">Nuclease</keyword>
<keyword evidence="3" id="KW-0378">Hydrolase</keyword>
<dbReference type="InterPro" id="IPR008538">
    <property type="entry name" value="Uma2"/>
</dbReference>
<accession>A0ABV4WWF4</accession>
<dbReference type="InterPro" id="IPR011335">
    <property type="entry name" value="Restrct_endonuc-II-like"/>
</dbReference>
<dbReference type="CDD" id="cd06260">
    <property type="entry name" value="DUF820-like"/>
    <property type="match status" value="1"/>
</dbReference>
<sequence length="236" mass="27644">MVQYNPLSSESLETEFFLESDETPVDNELQNLVPNLLLSILCLIWSNRQDWFFGVDMAIYYASDRPAIVPDGFLSLGVERFSGKNGRLSYILKRENEVAPILVLEVVSNTYRGEYNQKKMDYAELGVLYYVIYDSGRYHSRHGDAFEVHKLVNGVYQRLSGEPVWMPEIGLGIGREIGTYEGWRREWLYWYDSEGNRFSHSQELLEQERQLREQERQLRENLLAKLREKGIDPDTL</sequence>
<reference evidence="3 4" key="1">
    <citation type="submission" date="2024-09" db="EMBL/GenBank/DDBJ databases">
        <title>Floridaenema gen nov. (Aerosakkonemataceae, Aerosakkonematales ord. nov., Cyanobacteria) from benthic tropical and subtropical fresh waters, with the description of four new species.</title>
        <authorList>
            <person name="Moretto J.A."/>
            <person name="Berthold D.E."/>
            <person name="Lefler F.W."/>
            <person name="Huang I.-S."/>
            <person name="Laughinghouse H. IV."/>
        </authorList>
    </citation>
    <scope>NUCLEOTIDE SEQUENCE [LARGE SCALE GENOMIC DNA]</scope>
    <source>
        <strain evidence="3 4">BLCC-F167</strain>
    </source>
</reference>
<dbReference type="PANTHER" id="PTHR33352:SF3">
    <property type="entry name" value="SLR1612 PROTEIN"/>
    <property type="match status" value="1"/>
</dbReference>
<organism evidence="3 4">
    <name type="scientific">Floridaenema evergladense BLCC-F167</name>
    <dbReference type="NCBI Taxonomy" id="3153639"/>
    <lineage>
        <taxon>Bacteria</taxon>
        <taxon>Bacillati</taxon>
        <taxon>Cyanobacteriota</taxon>
        <taxon>Cyanophyceae</taxon>
        <taxon>Oscillatoriophycideae</taxon>
        <taxon>Aerosakkonematales</taxon>
        <taxon>Aerosakkonemataceae</taxon>
        <taxon>Floridanema</taxon>
        <taxon>Floridanema evergladense</taxon>
    </lineage>
</organism>
<dbReference type="PANTHER" id="PTHR33352">
    <property type="entry name" value="SLR1095 PROTEIN"/>
    <property type="match status" value="1"/>
</dbReference>
<protein>
    <submittedName>
        <fullName evidence="3">Uma2 family endonuclease</fullName>
    </submittedName>
</protein>